<evidence type="ECO:0008006" key="4">
    <source>
        <dbReference type="Google" id="ProtNLM"/>
    </source>
</evidence>
<protein>
    <recommendedName>
        <fullName evidence="4">Phosphatidate cytidylyltransferase</fullName>
    </recommendedName>
</protein>
<dbReference type="Proteomes" id="UP001589670">
    <property type="component" value="Unassembled WGS sequence"/>
</dbReference>
<comment type="caution">
    <text evidence="2">The sequence shown here is derived from an EMBL/GenBank/DDBJ whole genome shotgun (WGS) entry which is preliminary data.</text>
</comment>
<evidence type="ECO:0000313" key="3">
    <source>
        <dbReference type="Proteomes" id="UP001589670"/>
    </source>
</evidence>
<dbReference type="RefSeq" id="WP_377069832.1">
    <property type="nucleotide sequence ID" value="NZ_JBHMEC010000017.1"/>
</dbReference>
<proteinExistence type="predicted"/>
<accession>A0ABV5I2U6</accession>
<keyword evidence="3" id="KW-1185">Reference proteome</keyword>
<dbReference type="EMBL" id="JBHMEC010000017">
    <property type="protein sequence ID" value="MFB9150290.1"/>
    <property type="molecule type" value="Genomic_DNA"/>
</dbReference>
<organism evidence="2 3">
    <name type="scientific">Roseovarius ramblicola</name>
    <dbReference type="NCBI Taxonomy" id="2022336"/>
    <lineage>
        <taxon>Bacteria</taxon>
        <taxon>Pseudomonadati</taxon>
        <taxon>Pseudomonadota</taxon>
        <taxon>Alphaproteobacteria</taxon>
        <taxon>Rhodobacterales</taxon>
        <taxon>Roseobacteraceae</taxon>
        <taxon>Roseovarius</taxon>
    </lineage>
</organism>
<reference evidence="2 3" key="1">
    <citation type="submission" date="2024-09" db="EMBL/GenBank/DDBJ databases">
        <authorList>
            <person name="Sun Q."/>
            <person name="Mori K."/>
        </authorList>
    </citation>
    <scope>NUCLEOTIDE SEQUENCE [LARGE SCALE GENOMIC DNA]</scope>
    <source>
        <strain evidence="2 3">CECT 9424</strain>
    </source>
</reference>
<feature type="region of interest" description="Disordered" evidence="1">
    <location>
        <begin position="1"/>
        <end position="31"/>
    </location>
</feature>
<name>A0ABV5I2U6_9RHOB</name>
<evidence type="ECO:0000256" key="1">
    <source>
        <dbReference type="SAM" id="MobiDB-lite"/>
    </source>
</evidence>
<evidence type="ECO:0000313" key="2">
    <source>
        <dbReference type="EMBL" id="MFB9150290.1"/>
    </source>
</evidence>
<gene>
    <name evidence="2" type="ORF">ACFFU4_11080</name>
</gene>
<sequence length="329" mass="36825">MIHHARHAHSMTGQHIPAEYPAPDGPTPETSAPLRVLVTALQERFGDGLQAVILYGSCLRSADLLDGLVDFYVLVEDTPRAEPRLWLRLGGRILPPNVYYLEAPLDGETVRCKYAVLSLAQFERGTGPGWFHSYLWGRFAQPVKPVWCDAPATRARLDAAFLRAGETLLRRAIPALPPEGRLADLWQGALALSYATELRAERRGRAAELAGHGEAFFAALTRCLEPRLGGLLEVDTRDDGTLVYRSHATARARRAAPLLWAVRRVQGKALSVARLVKGLFTFEGGLDYLAWKLSRHSGQEVVIPDKVRRRPLIHIWGFMRRLYRRGVFR</sequence>